<organism evidence="1 2">
    <name type="scientific">Haemaphysalis longicornis</name>
    <name type="common">Bush tick</name>
    <dbReference type="NCBI Taxonomy" id="44386"/>
    <lineage>
        <taxon>Eukaryota</taxon>
        <taxon>Metazoa</taxon>
        <taxon>Ecdysozoa</taxon>
        <taxon>Arthropoda</taxon>
        <taxon>Chelicerata</taxon>
        <taxon>Arachnida</taxon>
        <taxon>Acari</taxon>
        <taxon>Parasitiformes</taxon>
        <taxon>Ixodida</taxon>
        <taxon>Ixodoidea</taxon>
        <taxon>Ixodidae</taxon>
        <taxon>Haemaphysalinae</taxon>
        <taxon>Haemaphysalis</taxon>
    </lineage>
</organism>
<dbReference type="OrthoDB" id="6511577at2759"/>
<gene>
    <name evidence="1" type="ORF">HPB48_001681</name>
</gene>
<protein>
    <submittedName>
        <fullName evidence="1">Uncharacterized protein</fullName>
    </submittedName>
</protein>
<evidence type="ECO:0000313" key="2">
    <source>
        <dbReference type="Proteomes" id="UP000821853"/>
    </source>
</evidence>
<reference evidence="1 2" key="1">
    <citation type="journal article" date="2020" name="Cell">
        <title>Large-Scale Comparative Analyses of Tick Genomes Elucidate Their Genetic Diversity and Vector Capacities.</title>
        <authorList>
            <consortium name="Tick Genome and Microbiome Consortium (TIGMIC)"/>
            <person name="Jia N."/>
            <person name="Wang J."/>
            <person name="Shi W."/>
            <person name="Du L."/>
            <person name="Sun Y."/>
            <person name="Zhan W."/>
            <person name="Jiang J.F."/>
            <person name="Wang Q."/>
            <person name="Zhang B."/>
            <person name="Ji P."/>
            <person name="Bell-Sakyi L."/>
            <person name="Cui X.M."/>
            <person name="Yuan T.T."/>
            <person name="Jiang B.G."/>
            <person name="Yang W.F."/>
            <person name="Lam T.T."/>
            <person name="Chang Q.C."/>
            <person name="Ding S.J."/>
            <person name="Wang X.J."/>
            <person name="Zhu J.G."/>
            <person name="Ruan X.D."/>
            <person name="Zhao L."/>
            <person name="Wei J.T."/>
            <person name="Ye R.Z."/>
            <person name="Que T.C."/>
            <person name="Du C.H."/>
            <person name="Zhou Y.H."/>
            <person name="Cheng J.X."/>
            <person name="Dai P.F."/>
            <person name="Guo W.B."/>
            <person name="Han X.H."/>
            <person name="Huang E.J."/>
            <person name="Li L.F."/>
            <person name="Wei W."/>
            <person name="Gao Y.C."/>
            <person name="Liu J.Z."/>
            <person name="Shao H.Z."/>
            <person name="Wang X."/>
            <person name="Wang C.C."/>
            <person name="Yang T.C."/>
            <person name="Huo Q.B."/>
            <person name="Li W."/>
            <person name="Chen H.Y."/>
            <person name="Chen S.E."/>
            <person name="Zhou L.G."/>
            <person name="Ni X.B."/>
            <person name="Tian J.H."/>
            <person name="Sheng Y."/>
            <person name="Liu T."/>
            <person name="Pan Y.S."/>
            <person name="Xia L.Y."/>
            <person name="Li J."/>
            <person name="Zhao F."/>
            <person name="Cao W.C."/>
        </authorList>
    </citation>
    <scope>NUCLEOTIDE SEQUENCE [LARGE SCALE GENOMIC DNA]</scope>
    <source>
        <strain evidence="1">HaeL-2018</strain>
    </source>
</reference>
<dbReference type="Proteomes" id="UP000821853">
    <property type="component" value="Chromosome 1"/>
</dbReference>
<dbReference type="VEuPathDB" id="VectorBase:HLOH_047369"/>
<dbReference type="AlphaFoldDB" id="A0A9J6FB51"/>
<comment type="caution">
    <text evidence="1">The sequence shown here is derived from an EMBL/GenBank/DDBJ whole genome shotgun (WGS) entry which is preliminary data.</text>
</comment>
<keyword evidence="2" id="KW-1185">Reference proteome</keyword>
<evidence type="ECO:0000313" key="1">
    <source>
        <dbReference type="EMBL" id="KAH9359752.1"/>
    </source>
</evidence>
<proteinExistence type="predicted"/>
<accession>A0A9J6FB51</accession>
<name>A0A9J6FB51_HAELO</name>
<dbReference type="EMBL" id="JABSTR010000001">
    <property type="protein sequence ID" value="KAH9359752.1"/>
    <property type="molecule type" value="Genomic_DNA"/>
</dbReference>
<sequence length="177" mass="19548">MLRELPKKSDKHARAATLHLLGGAQLPQEVAEVIQKARSTVLSPRFKRTKMLSLNRRTAGKAEQADHERCLLEGCGCPAADRYEQTFTPPAVHGHGGGALPEQRAAAYECGQRGWVCGCTKGMFLEKAMAVVHKNFIPAKLKPQKPSLQVSERHVVQSVSSKVREPLEFWDNAVVKQ</sequence>